<accession>A0A0S4IJB6</accession>
<evidence type="ECO:0000313" key="2">
    <source>
        <dbReference type="EMBL" id="CUE79085.1"/>
    </source>
</evidence>
<dbReference type="EMBL" id="CYKH01000195">
    <property type="protein sequence ID" value="CUE79085.1"/>
    <property type="molecule type" value="Genomic_DNA"/>
</dbReference>
<dbReference type="VEuPathDB" id="TriTrypDB:BSAL_56390"/>
<dbReference type="AlphaFoldDB" id="A0A0S4IJB6"/>
<evidence type="ECO:0000313" key="3">
    <source>
        <dbReference type="Proteomes" id="UP000051952"/>
    </source>
</evidence>
<feature type="coiled-coil region" evidence="1">
    <location>
        <begin position="159"/>
        <end position="186"/>
    </location>
</feature>
<organism evidence="2 3">
    <name type="scientific">Bodo saltans</name>
    <name type="common">Flagellated protozoan</name>
    <dbReference type="NCBI Taxonomy" id="75058"/>
    <lineage>
        <taxon>Eukaryota</taxon>
        <taxon>Discoba</taxon>
        <taxon>Euglenozoa</taxon>
        <taxon>Kinetoplastea</taxon>
        <taxon>Metakinetoplastina</taxon>
        <taxon>Eubodonida</taxon>
        <taxon>Bodonidae</taxon>
        <taxon>Bodo</taxon>
    </lineage>
</organism>
<protein>
    <submittedName>
        <fullName evidence="2">Uncharacterized protein</fullName>
    </submittedName>
</protein>
<keyword evidence="3" id="KW-1185">Reference proteome</keyword>
<dbReference type="OMA" id="ANCKEQT"/>
<keyword evidence="1" id="KW-0175">Coiled coil</keyword>
<evidence type="ECO:0000256" key="1">
    <source>
        <dbReference type="SAM" id="Coils"/>
    </source>
</evidence>
<reference evidence="3" key="1">
    <citation type="submission" date="2015-09" db="EMBL/GenBank/DDBJ databases">
        <authorList>
            <consortium name="Pathogen Informatics"/>
        </authorList>
    </citation>
    <scope>NUCLEOTIDE SEQUENCE [LARGE SCALE GENOMIC DNA]</scope>
    <source>
        <strain evidence="3">Lake Konstanz</strain>
    </source>
</reference>
<gene>
    <name evidence="2" type="ORF">BSAL_56390</name>
</gene>
<name>A0A0S4IJB6_BODSA</name>
<sequence>MDETPDLMSLRRALQGRVSEKQSAELLFAREKAMIDEAQRETQLSLSQANEALSVRRRRLESQEHELVKLSVSRSMQLSYKEECIGKAEIDRRNLKSSLTDSSSENERLQASLVTARQDLSDVQQRADKHLHNIRLLDRELTETKRKAAGIDSQNDCDVAHHSEERDELEQVMRDLEASCSVLQGKLHAASVGASSTEAAHSATFQQRKKQLAEIRDSFEDTRSRLTSVRETIATLDRDEEEVSRRRRRWEDESTQDFLAGKAADRVKAISAAEDRLHQVHLDYDRQANQHHASIEEATRDLVPIRQDIHSLFQEELKLSEILRELQNTLMGDDEVRAHLGLLTSQLDNTKLSLQTATQKRDVVAQQCRDIVEECTMIREIVAPLADVEAAVANARERFHSDRQRLAEIEARATIERVAMEGRVQGVYAENATVQAAIDAVNERHTQVIEDAQERTRSLESDLRVLGLECESLDAKILELRQRNQLLESSVTHNLRQKKLLEEDLANRRELARRAAATLLSQLEQS</sequence>
<feature type="coiled-coil region" evidence="1">
    <location>
        <begin position="442"/>
        <end position="490"/>
    </location>
</feature>
<proteinExistence type="predicted"/>
<dbReference type="Proteomes" id="UP000051952">
    <property type="component" value="Unassembled WGS sequence"/>
</dbReference>